<keyword evidence="1" id="KW-0732">Signal</keyword>
<dbReference type="EMBL" id="FQVT01000001">
    <property type="protein sequence ID" value="SHF56455.1"/>
    <property type="molecule type" value="Genomic_DNA"/>
</dbReference>
<gene>
    <name evidence="2" type="ORF">SAMN05444483_101606</name>
</gene>
<protein>
    <submittedName>
        <fullName evidence="2">Uncharacterized conserved protein, DUF2141 family</fullName>
    </submittedName>
</protein>
<accession>A0A1M5CNX0</accession>
<evidence type="ECO:0000313" key="2">
    <source>
        <dbReference type="EMBL" id="SHF56455.1"/>
    </source>
</evidence>
<keyword evidence="3" id="KW-1185">Reference proteome</keyword>
<dbReference type="RefSeq" id="WP_072876522.1">
    <property type="nucleotide sequence ID" value="NZ_FQVT01000001.1"/>
</dbReference>
<organism evidence="2 3">
    <name type="scientific">Salegentibacter echinorum</name>
    <dbReference type="NCBI Taxonomy" id="1073325"/>
    <lineage>
        <taxon>Bacteria</taxon>
        <taxon>Pseudomonadati</taxon>
        <taxon>Bacteroidota</taxon>
        <taxon>Flavobacteriia</taxon>
        <taxon>Flavobacteriales</taxon>
        <taxon>Flavobacteriaceae</taxon>
        <taxon>Salegentibacter</taxon>
    </lineage>
</organism>
<dbReference type="Pfam" id="PF09912">
    <property type="entry name" value="DUF2141"/>
    <property type="match status" value="1"/>
</dbReference>
<dbReference type="Proteomes" id="UP000183945">
    <property type="component" value="Unassembled WGS sequence"/>
</dbReference>
<feature type="chain" id="PRO_5012499821" evidence="1">
    <location>
        <begin position="19"/>
        <end position="139"/>
    </location>
</feature>
<evidence type="ECO:0000313" key="3">
    <source>
        <dbReference type="Proteomes" id="UP000183945"/>
    </source>
</evidence>
<sequence length="139" mass="15471">MKIIAIIFSLFVSQVILAQETETGDITVQAKNFTKDEGKVYFGLYTEENFIKSAPLKGEVSEIKDGIAKVTFKDVPAGTYAISSYHDKNGNKRLDFDENGIPTEDYGVSNNAMNLYGPPIWDEAKFKFDGGAKKLELIF</sequence>
<evidence type="ECO:0000256" key="1">
    <source>
        <dbReference type="SAM" id="SignalP"/>
    </source>
</evidence>
<name>A0A1M5CNX0_SALEC</name>
<proteinExistence type="predicted"/>
<dbReference type="AlphaFoldDB" id="A0A1M5CNX0"/>
<dbReference type="OrthoDB" id="9788332at2"/>
<reference evidence="3" key="1">
    <citation type="submission" date="2016-11" db="EMBL/GenBank/DDBJ databases">
        <authorList>
            <person name="Varghese N."/>
            <person name="Submissions S."/>
        </authorList>
    </citation>
    <scope>NUCLEOTIDE SEQUENCE [LARGE SCALE GENOMIC DNA]</scope>
    <source>
        <strain evidence="3">DSM 24579</strain>
    </source>
</reference>
<feature type="signal peptide" evidence="1">
    <location>
        <begin position="1"/>
        <end position="18"/>
    </location>
</feature>
<dbReference type="InterPro" id="IPR018673">
    <property type="entry name" value="DUF2141"/>
</dbReference>